<gene>
    <name evidence="13" type="ORF">AMOR_06900</name>
</gene>
<evidence type="ECO:0000259" key="11">
    <source>
        <dbReference type="Pfam" id="PF02868"/>
    </source>
</evidence>
<keyword evidence="3" id="KW-0479">Metal-binding</keyword>
<dbReference type="Pfam" id="PF02868">
    <property type="entry name" value="Peptidase_M4_C"/>
    <property type="match status" value="1"/>
</dbReference>
<organism evidence="13 14">
    <name type="scientific">Anaeromyxobacter oryzae</name>
    <dbReference type="NCBI Taxonomy" id="2918170"/>
    <lineage>
        <taxon>Bacteria</taxon>
        <taxon>Pseudomonadati</taxon>
        <taxon>Myxococcota</taxon>
        <taxon>Myxococcia</taxon>
        <taxon>Myxococcales</taxon>
        <taxon>Cystobacterineae</taxon>
        <taxon>Anaeromyxobacteraceae</taxon>
        <taxon>Anaeromyxobacter</taxon>
    </lineage>
</organism>
<evidence type="ECO:0000313" key="14">
    <source>
        <dbReference type="Proteomes" id="UP001162891"/>
    </source>
</evidence>
<dbReference type="InterPro" id="IPR013856">
    <property type="entry name" value="Peptidase_M4_domain"/>
</dbReference>
<name>A0ABM7WQF6_9BACT</name>
<evidence type="ECO:0000256" key="6">
    <source>
        <dbReference type="ARBA" id="ARBA00022833"/>
    </source>
</evidence>
<accession>A0ABM7WQF6</accession>
<keyword evidence="14" id="KW-1185">Reference proteome</keyword>
<proteinExistence type="inferred from homology"/>
<dbReference type="Proteomes" id="UP001162891">
    <property type="component" value="Chromosome"/>
</dbReference>
<dbReference type="Pfam" id="PF01447">
    <property type="entry name" value="Peptidase_M4"/>
    <property type="match status" value="1"/>
</dbReference>
<reference evidence="14" key="1">
    <citation type="journal article" date="2022" name="Int. J. Syst. Evol. Microbiol.">
        <title>Anaeromyxobacter oryzae sp. nov., Anaeromyxobacter diazotrophicus sp. nov. and Anaeromyxobacter paludicola sp. nov., isolated from paddy soils.</title>
        <authorList>
            <person name="Itoh H."/>
            <person name="Xu Z."/>
            <person name="Mise K."/>
            <person name="Masuda Y."/>
            <person name="Ushijima N."/>
            <person name="Hayakawa C."/>
            <person name="Shiratori Y."/>
            <person name="Senoo K."/>
        </authorList>
    </citation>
    <scope>NUCLEOTIDE SEQUENCE [LARGE SCALE GENOMIC DNA]</scope>
    <source>
        <strain evidence="14">Red232</strain>
    </source>
</reference>
<evidence type="ECO:0000256" key="3">
    <source>
        <dbReference type="ARBA" id="ARBA00022723"/>
    </source>
</evidence>
<feature type="domain" description="FTP" evidence="12">
    <location>
        <begin position="155"/>
        <end position="204"/>
    </location>
</feature>
<keyword evidence="7" id="KW-0482">Metalloprotease</keyword>
<dbReference type="Gene3D" id="3.10.170.10">
    <property type="match status" value="1"/>
</dbReference>
<evidence type="ECO:0000256" key="9">
    <source>
        <dbReference type="SAM" id="SignalP"/>
    </source>
</evidence>
<dbReference type="InterPro" id="IPR050728">
    <property type="entry name" value="Zinc_Metalloprotease_M4"/>
</dbReference>
<sequence>MTIRRACLLLLVLALPLASTHAGAPAPVPGRGDPAAPFRAKKPRAAPAVAGEREARLADVRGRLEAGVAGSLAVATGRDVRSLSSSRGAAELARLERGGGPAFHVSFHERTGTPRFIAGADLRAGGSPVAGVTATARAFLAENRILLRSADPAAELVAFRTERDGAGFTAVRFQQRYAGVDVWGHDAVVRLDAIGRVIGFSGDLLPTPTGARAAPDVPAARAAKVAVGRLAIRDGVIASEESATLVLLSDDAGVRLAWRVVVAADLAYRREVFVDATTGTIVRDASLVRDDGPATGTGVDLANTTRSLGLYQLGPDYLMIDTRKDMYDAAGSQMPNAAKGAIVVLDAQHGGGTNLVCVKSQDPSSWGAFQNAVSAATWGGIVYDYYRDRHGRRSFDGEGGTMRLVVNYQQNYRNAFWNGAFMVFGNGDGQKFSDLAGALDVTAHELTHGVVEHTAQLVYESQSGALNEHFADAFGTATEFYARGSGGNWLMGEDVTTPSIPGDALRSMQDPGGANVVSKQPGHMSEYQDLPPDEQHDNGGVHVNSGIPNRAFYLAATAIGIEKAERIWYRALTQHLFSRAQFVDFRLATVQSAGELFGSGSAEERAVASAMDAVGIQEGAGTPPTSPLPENPGTPWLAVVDSGSGRVIRVAPSFDPGPKDITATPVGPGGRPSFSDDGSVFAWVGADGNVYAATSDGGTPVALSTQGGWWSVALNANVTRLAATSTKEDGLIYVFDLVNPEQSRAYELKTQTTSDGEEPDLVVFADVMEFTVRGDLLVYDALNRATVNGARYEYWDLSLMRLSDGETFRLLAPLPIGESVGNPALGQNHDTRLVFDHASANGSVEVLALDFDQGKLGVVVPDNQGSVGRPTFSGKDDQVYYQRQTAQRDEIHVIFLREDGITGAGNDALWATGATSPVWFTVGKRPSAAAPAGGDRP</sequence>
<dbReference type="InterPro" id="IPR027268">
    <property type="entry name" value="Peptidase_M4/M1_CTD_sf"/>
</dbReference>
<keyword evidence="5" id="KW-0378">Hydrolase</keyword>
<evidence type="ECO:0000259" key="10">
    <source>
        <dbReference type="Pfam" id="PF01447"/>
    </source>
</evidence>
<feature type="signal peptide" evidence="9">
    <location>
        <begin position="1"/>
        <end position="24"/>
    </location>
</feature>
<feature type="domain" description="Peptidase M4 C-terminal" evidence="11">
    <location>
        <begin position="455"/>
        <end position="616"/>
    </location>
</feature>
<dbReference type="SUPFAM" id="SSF55486">
    <property type="entry name" value="Metalloproteases ('zincins'), catalytic domain"/>
    <property type="match status" value="1"/>
</dbReference>
<comment type="similarity">
    <text evidence="1">Belongs to the peptidase M4 family.</text>
</comment>
<protein>
    <recommendedName>
        <fullName evidence="15">Peptidase M4 thermolysin</fullName>
    </recommendedName>
</protein>
<dbReference type="SUPFAM" id="SSF82171">
    <property type="entry name" value="DPP6 N-terminal domain-like"/>
    <property type="match status" value="1"/>
</dbReference>
<dbReference type="PRINTS" id="PR00730">
    <property type="entry name" value="THERMOLYSIN"/>
</dbReference>
<evidence type="ECO:0000256" key="7">
    <source>
        <dbReference type="ARBA" id="ARBA00023049"/>
    </source>
</evidence>
<dbReference type="PANTHER" id="PTHR33794:SF1">
    <property type="entry name" value="BACILLOLYSIN"/>
    <property type="match status" value="1"/>
</dbReference>
<feature type="chain" id="PRO_5047040969" description="Peptidase M4 thermolysin" evidence="9">
    <location>
        <begin position="25"/>
        <end position="937"/>
    </location>
</feature>
<feature type="region of interest" description="Disordered" evidence="8">
    <location>
        <begin position="22"/>
        <end position="47"/>
    </location>
</feature>
<dbReference type="InterPro" id="IPR023612">
    <property type="entry name" value="Peptidase_M4"/>
</dbReference>
<dbReference type="CDD" id="cd09597">
    <property type="entry name" value="M4_TLP"/>
    <property type="match status" value="1"/>
</dbReference>
<keyword evidence="4 9" id="KW-0732">Signal</keyword>
<evidence type="ECO:0000313" key="13">
    <source>
        <dbReference type="EMBL" id="BDG01694.1"/>
    </source>
</evidence>
<evidence type="ECO:0000256" key="8">
    <source>
        <dbReference type="SAM" id="MobiDB-lite"/>
    </source>
</evidence>
<evidence type="ECO:0000256" key="5">
    <source>
        <dbReference type="ARBA" id="ARBA00022801"/>
    </source>
</evidence>
<dbReference type="PANTHER" id="PTHR33794">
    <property type="entry name" value="BACILLOLYSIN"/>
    <property type="match status" value="1"/>
</dbReference>
<feature type="domain" description="Peptidase M4" evidence="10">
    <location>
        <begin position="295"/>
        <end position="452"/>
    </location>
</feature>
<keyword evidence="2" id="KW-0645">Protease</keyword>
<evidence type="ECO:0000259" key="12">
    <source>
        <dbReference type="Pfam" id="PF07504"/>
    </source>
</evidence>
<dbReference type="Gene3D" id="3.10.450.490">
    <property type="match status" value="1"/>
</dbReference>
<dbReference type="EMBL" id="AP025591">
    <property type="protein sequence ID" value="BDG01694.1"/>
    <property type="molecule type" value="Genomic_DNA"/>
</dbReference>
<evidence type="ECO:0008006" key="15">
    <source>
        <dbReference type="Google" id="ProtNLM"/>
    </source>
</evidence>
<feature type="region of interest" description="Disordered" evidence="8">
    <location>
        <begin position="508"/>
        <end position="527"/>
    </location>
</feature>
<evidence type="ECO:0000256" key="4">
    <source>
        <dbReference type="ARBA" id="ARBA00022729"/>
    </source>
</evidence>
<evidence type="ECO:0000256" key="2">
    <source>
        <dbReference type="ARBA" id="ARBA00022670"/>
    </source>
</evidence>
<dbReference type="Pfam" id="PF07504">
    <property type="entry name" value="FTP"/>
    <property type="match status" value="1"/>
</dbReference>
<keyword evidence="6" id="KW-0862">Zinc</keyword>
<dbReference type="Gene3D" id="1.10.390.10">
    <property type="entry name" value="Neutral Protease Domain 2"/>
    <property type="match status" value="1"/>
</dbReference>
<dbReference type="InterPro" id="IPR011096">
    <property type="entry name" value="FTP_domain"/>
</dbReference>
<dbReference type="InterPro" id="IPR001570">
    <property type="entry name" value="Peptidase_M4_C_domain"/>
</dbReference>
<evidence type="ECO:0000256" key="1">
    <source>
        <dbReference type="ARBA" id="ARBA00009388"/>
    </source>
</evidence>
<dbReference type="RefSeq" id="WP_248358454.1">
    <property type="nucleotide sequence ID" value="NZ_AP025591.1"/>
</dbReference>